<keyword evidence="9" id="KW-1185">Reference proteome</keyword>
<keyword evidence="2" id="KW-0813">Transport</keyword>
<feature type="compositionally biased region" description="Polar residues" evidence="6">
    <location>
        <begin position="1"/>
        <end position="10"/>
    </location>
</feature>
<name>A0ABQ5Z3S6_9SPHN</name>
<feature type="transmembrane region" description="Helical" evidence="7">
    <location>
        <begin position="260"/>
        <end position="279"/>
    </location>
</feature>
<proteinExistence type="predicted"/>
<feature type="transmembrane region" description="Helical" evidence="7">
    <location>
        <begin position="291"/>
        <end position="311"/>
    </location>
</feature>
<dbReference type="PANTHER" id="PTHR42718:SF9">
    <property type="entry name" value="MAJOR FACILITATOR SUPERFAMILY MULTIDRUG TRANSPORTER MFSC"/>
    <property type="match status" value="1"/>
</dbReference>
<evidence type="ECO:0000256" key="3">
    <source>
        <dbReference type="ARBA" id="ARBA00022692"/>
    </source>
</evidence>
<feature type="transmembrane region" description="Helical" evidence="7">
    <location>
        <begin position="428"/>
        <end position="451"/>
    </location>
</feature>
<accession>A0ABQ5Z3S6</accession>
<dbReference type="RefSeq" id="WP_037504839.1">
    <property type="nucleotide sequence ID" value="NZ_BSOO01000003.1"/>
</dbReference>
<gene>
    <name evidence="8" type="ORF">GCM10007925_03820</name>
</gene>
<feature type="transmembrane region" description="Helical" evidence="7">
    <location>
        <begin position="508"/>
        <end position="531"/>
    </location>
</feature>
<comment type="subcellular location">
    <subcellularLocation>
        <location evidence="1">Membrane</location>
        <topology evidence="1">Multi-pass membrane protein</topology>
    </subcellularLocation>
</comment>
<feature type="transmembrane region" description="Helical" evidence="7">
    <location>
        <begin position="396"/>
        <end position="416"/>
    </location>
</feature>
<protein>
    <submittedName>
        <fullName evidence="8">MFS transporter</fullName>
    </submittedName>
</protein>
<feature type="region of interest" description="Disordered" evidence="6">
    <location>
        <begin position="1"/>
        <end position="32"/>
    </location>
</feature>
<feature type="transmembrane region" description="Helical" evidence="7">
    <location>
        <begin position="197"/>
        <end position="217"/>
    </location>
</feature>
<evidence type="ECO:0000313" key="8">
    <source>
        <dbReference type="EMBL" id="GLR46671.1"/>
    </source>
</evidence>
<evidence type="ECO:0000313" key="9">
    <source>
        <dbReference type="Proteomes" id="UP001156703"/>
    </source>
</evidence>
<sequence length="560" mass="59876">MASRNDTSSAPGADYEFKPHERPFMPGSPATPEHPLPRRIGYFLIGVLISISAGLANGILVANLPQIQGDLGLTPVEGGWIAAAYSMTNVCTSFVLIKFRQQFGLQRITRVFLIGFVLLTGLQIFVHGFWTEVSVRAAAGVIAAGFSPLGFFYIMQAMPPAARLGGMIMGIGLGQIALPLARFLSPLLLVNGDLQTLYLFEFGLALICFGCVALLRLPPSERAPVFEKLDAVTMTLFAPGIALLTAVLVQGRIVWWTTPWIGYALAASVVLIGAAMLIEHNRANPMLNTRWIASRAIIRFAAIAAVMRVLLSEQGYGSIGLLTLVGMGQDQLVHFYLIVTLASLAGLAVGLYTMTPTDLLRPIVVSIALIGIAAWMDADASNLTRPDNLLLSQAMIAFATILFTGPTMMAGVLRALSKGPSHMVSFSAVFGVSQTIGGLGGTALLGTFQFIRQKFHSHELVQSIVATDPLVVQRLQQLGGAYGRVVGDPVLRQAQGAATLSAQVSREAAILAFNDVFLLIAFLAALAFLWLGGRWLVLRVRGVNPLAADLAALQKMLANR</sequence>
<organism evidence="8 9">
    <name type="scientific">Sphingomonas astaxanthinifaciens DSM 22298</name>
    <dbReference type="NCBI Taxonomy" id="1123267"/>
    <lineage>
        <taxon>Bacteria</taxon>
        <taxon>Pseudomonadati</taxon>
        <taxon>Pseudomonadota</taxon>
        <taxon>Alphaproteobacteria</taxon>
        <taxon>Sphingomonadales</taxon>
        <taxon>Sphingomonadaceae</taxon>
        <taxon>Sphingomonas</taxon>
    </lineage>
</organism>
<dbReference type="EMBL" id="BSOO01000003">
    <property type="protein sequence ID" value="GLR46671.1"/>
    <property type="molecule type" value="Genomic_DNA"/>
</dbReference>
<evidence type="ECO:0000256" key="2">
    <source>
        <dbReference type="ARBA" id="ARBA00022448"/>
    </source>
</evidence>
<feature type="transmembrane region" description="Helical" evidence="7">
    <location>
        <begin position="40"/>
        <end position="60"/>
    </location>
</feature>
<keyword evidence="5 7" id="KW-0472">Membrane</keyword>
<dbReference type="InterPro" id="IPR011701">
    <property type="entry name" value="MFS"/>
</dbReference>
<dbReference type="Gene3D" id="1.20.1250.20">
    <property type="entry name" value="MFS general substrate transporter like domains"/>
    <property type="match status" value="1"/>
</dbReference>
<feature type="transmembrane region" description="Helical" evidence="7">
    <location>
        <begin position="359"/>
        <end position="376"/>
    </location>
</feature>
<dbReference type="SUPFAM" id="SSF103473">
    <property type="entry name" value="MFS general substrate transporter"/>
    <property type="match status" value="1"/>
</dbReference>
<evidence type="ECO:0000256" key="5">
    <source>
        <dbReference type="ARBA" id="ARBA00023136"/>
    </source>
</evidence>
<feature type="transmembrane region" description="Helical" evidence="7">
    <location>
        <begin position="111"/>
        <end position="130"/>
    </location>
</feature>
<keyword evidence="4 7" id="KW-1133">Transmembrane helix</keyword>
<evidence type="ECO:0000256" key="1">
    <source>
        <dbReference type="ARBA" id="ARBA00004141"/>
    </source>
</evidence>
<dbReference type="Proteomes" id="UP001156703">
    <property type="component" value="Unassembled WGS sequence"/>
</dbReference>
<reference evidence="9" key="1">
    <citation type="journal article" date="2019" name="Int. J. Syst. Evol. Microbiol.">
        <title>The Global Catalogue of Microorganisms (GCM) 10K type strain sequencing project: providing services to taxonomists for standard genome sequencing and annotation.</title>
        <authorList>
            <consortium name="The Broad Institute Genomics Platform"/>
            <consortium name="The Broad Institute Genome Sequencing Center for Infectious Disease"/>
            <person name="Wu L."/>
            <person name="Ma J."/>
        </authorList>
    </citation>
    <scope>NUCLEOTIDE SEQUENCE [LARGE SCALE GENOMIC DNA]</scope>
    <source>
        <strain evidence="9">NBRC 102146</strain>
    </source>
</reference>
<feature type="transmembrane region" description="Helical" evidence="7">
    <location>
        <begin position="331"/>
        <end position="352"/>
    </location>
</feature>
<evidence type="ECO:0000256" key="4">
    <source>
        <dbReference type="ARBA" id="ARBA00022989"/>
    </source>
</evidence>
<feature type="transmembrane region" description="Helical" evidence="7">
    <location>
        <begin position="167"/>
        <end position="185"/>
    </location>
</feature>
<evidence type="ECO:0000256" key="7">
    <source>
        <dbReference type="SAM" id="Phobius"/>
    </source>
</evidence>
<dbReference type="PANTHER" id="PTHR42718">
    <property type="entry name" value="MAJOR FACILITATOR SUPERFAMILY MULTIDRUG TRANSPORTER MFSC"/>
    <property type="match status" value="1"/>
</dbReference>
<comment type="caution">
    <text evidence="8">The sequence shown here is derived from an EMBL/GenBank/DDBJ whole genome shotgun (WGS) entry which is preliminary data.</text>
</comment>
<dbReference type="Pfam" id="PF07690">
    <property type="entry name" value="MFS_1"/>
    <property type="match status" value="1"/>
</dbReference>
<feature type="transmembrane region" description="Helical" evidence="7">
    <location>
        <begin position="80"/>
        <end position="99"/>
    </location>
</feature>
<feature type="transmembrane region" description="Helical" evidence="7">
    <location>
        <begin position="136"/>
        <end position="155"/>
    </location>
</feature>
<evidence type="ECO:0000256" key="6">
    <source>
        <dbReference type="SAM" id="MobiDB-lite"/>
    </source>
</evidence>
<keyword evidence="3 7" id="KW-0812">Transmembrane</keyword>
<feature type="transmembrane region" description="Helical" evidence="7">
    <location>
        <begin position="229"/>
        <end position="248"/>
    </location>
</feature>
<dbReference type="InterPro" id="IPR036259">
    <property type="entry name" value="MFS_trans_sf"/>
</dbReference>